<keyword evidence="3" id="KW-0479">Metal-binding</keyword>
<evidence type="ECO:0000256" key="7">
    <source>
        <dbReference type="ARBA" id="ARBA00023004"/>
    </source>
</evidence>
<keyword evidence="6" id="KW-0560">Oxidoreductase</keyword>
<protein>
    <recommendedName>
        <fullName evidence="9">Fe2OG dioxygenase domain-containing protein</fullName>
    </recommendedName>
</protein>
<proteinExistence type="predicted"/>
<dbReference type="Gene3D" id="2.60.120.620">
    <property type="entry name" value="q2cbj1_9rhob like domain"/>
    <property type="match status" value="1"/>
</dbReference>
<dbReference type="GO" id="GO:0005789">
    <property type="term" value="C:endoplasmic reticulum membrane"/>
    <property type="evidence" value="ECO:0007669"/>
    <property type="project" value="UniProtKB-SubCell"/>
</dbReference>
<dbReference type="Pfam" id="PF03732">
    <property type="entry name" value="Retrotrans_gag"/>
    <property type="match status" value="1"/>
</dbReference>
<evidence type="ECO:0000256" key="3">
    <source>
        <dbReference type="ARBA" id="ARBA00022723"/>
    </source>
</evidence>
<keyword evidence="4" id="KW-0223">Dioxygenase</keyword>
<keyword evidence="7" id="KW-0408">Iron</keyword>
<gene>
    <name evidence="10" type="ORF">CK203_053094</name>
</gene>
<dbReference type="PANTHER" id="PTHR10869">
    <property type="entry name" value="PROLYL 4-HYDROXYLASE ALPHA SUBUNIT"/>
    <property type="match status" value="1"/>
</dbReference>
<comment type="catalytic activity">
    <reaction evidence="8">
        <text>L-prolyl-[collagen] + 2-oxoglutarate + O2 = trans-4-hydroxy-L-prolyl-[collagen] + succinate + CO2</text>
        <dbReference type="Rhea" id="RHEA:18945"/>
        <dbReference type="Rhea" id="RHEA-COMP:11676"/>
        <dbReference type="Rhea" id="RHEA-COMP:11680"/>
        <dbReference type="ChEBI" id="CHEBI:15379"/>
        <dbReference type="ChEBI" id="CHEBI:16526"/>
        <dbReference type="ChEBI" id="CHEBI:16810"/>
        <dbReference type="ChEBI" id="CHEBI:30031"/>
        <dbReference type="ChEBI" id="CHEBI:50342"/>
        <dbReference type="ChEBI" id="CHEBI:61965"/>
        <dbReference type="EC" id="1.14.11.2"/>
    </reaction>
</comment>
<dbReference type="InterPro" id="IPR005162">
    <property type="entry name" value="Retrotrans_gag_dom"/>
</dbReference>
<dbReference type="Proteomes" id="UP000288805">
    <property type="component" value="Unassembled WGS sequence"/>
</dbReference>
<dbReference type="PROSITE" id="PS51471">
    <property type="entry name" value="FE2OG_OXY"/>
    <property type="match status" value="1"/>
</dbReference>
<dbReference type="GO" id="GO:0005506">
    <property type="term" value="F:iron ion binding"/>
    <property type="evidence" value="ECO:0007669"/>
    <property type="project" value="InterPro"/>
</dbReference>
<comment type="cofactor">
    <cofactor evidence="1">
        <name>L-ascorbate</name>
        <dbReference type="ChEBI" id="CHEBI:38290"/>
    </cofactor>
</comment>
<dbReference type="InterPro" id="IPR005123">
    <property type="entry name" value="Oxoglu/Fe-dep_dioxygenase_dom"/>
</dbReference>
<evidence type="ECO:0000256" key="5">
    <source>
        <dbReference type="ARBA" id="ARBA00022968"/>
    </source>
</evidence>
<evidence type="ECO:0000256" key="1">
    <source>
        <dbReference type="ARBA" id="ARBA00001961"/>
    </source>
</evidence>
<dbReference type="PANTHER" id="PTHR10869:SF236">
    <property type="entry name" value="PROLYL 4-HYDROXYLASE ALPHA SUBUNIT DOMAIN-CONTAINING PROTEIN"/>
    <property type="match status" value="1"/>
</dbReference>
<evidence type="ECO:0000256" key="6">
    <source>
        <dbReference type="ARBA" id="ARBA00023002"/>
    </source>
</evidence>
<feature type="domain" description="Fe2OG dioxygenase" evidence="9">
    <location>
        <begin position="121"/>
        <end position="248"/>
    </location>
</feature>
<dbReference type="InterPro" id="IPR045054">
    <property type="entry name" value="P4HA-like"/>
</dbReference>
<dbReference type="EMBL" id="QGNW01000403">
    <property type="protein sequence ID" value="RVW72977.1"/>
    <property type="molecule type" value="Genomic_DNA"/>
</dbReference>
<evidence type="ECO:0000256" key="4">
    <source>
        <dbReference type="ARBA" id="ARBA00022964"/>
    </source>
</evidence>
<keyword evidence="5" id="KW-0812">Transmembrane</keyword>
<evidence type="ECO:0000259" key="9">
    <source>
        <dbReference type="PROSITE" id="PS51471"/>
    </source>
</evidence>
<comment type="subcellular location">
    <subcellularLocation>
        <location evidence="2">Endoplasmic reticulum membrane</location>
        <topology evidence="2">Single-pass type II membrane protein</topology>
    </subcellularLocation>
</comment>
<evidence type="ECO:0000256" key="2">
    <source>
        <dbReference type="ARBA" id="ARBA00004648"/>
    </source>
</evidence>
<organism evidence="10 11">
    <name type="scientific">Vitis vinifera</name>
    <name type="common">Grape</name>
    <dbReference type="NCBI Taxonomy" id="29760"/>
    <lineage>
        <taxon>Eukaryota</taxon>
        <taxon>Viridiplantae</taxon>
        <taxon>Streptophyta</taxon>
        <taxon>Embryophyta</taxon>
        <taxon>Tracheophyta</taxon>
        <taxon>Spermatophyta</taxon>
        <taxon>Magnoliopsida</taxon>
        <taxon>eudicotyledons</taxon>
        <taxon>Gunneridae</taxon>
        <taxon>Pentapetalae</taxon>
        <taxon>rosids</taxon>
        <taxon>Vitales</taxon>
        <taxon>Vitaceae</taxon>
        <taxon>Viteae</taxon>
        <taxon>Vitis</taxon>
    </lineage>
</organism>
<dbReference type="Gene3D" id="2.40.70.10">
    <property type="entry name" value="Acid Proteases"/>
    <property type="match status" value="1"/>
</dbReference>
<comment type="caution">
    <text evidence="10">The sequence shown here is derived from an EMBL/GenBank/DDBJ whole genome shotgun (WGS) entry which is preliminary data.</text>
</comment>
<dbReference type="InterPro" id="IPR006620">
    <property type="entry name" value="Pro_4_hyd_alph"/>
</dbReference>
<evidence type="ECO:0000256" key="8">
    <source>
        <dbReference type="ARBA" id="ARBA00049169"/>
    </source>
</evidence>
<name>A0A438GL94_VITVI</name>
<evidence type="ECO:0000313" key="10">
    <source>
        <dbReference type="EMBL" id="RVW72977.1"/>
    </source>
</evidence>
<dbReference type="InterPro" id="IPR021109">
    <property type="entry name" value="Peptidase_aspartic_dom_sf"/>
</dbReference>
<dbReference type="GO" id="GO:0004656">
    <property type="term" value="F:procollagen-proline 4-dioxygenase activity"/>
    <property type="evidence" value="ECO:0007669"/>
    <property type="project" value="UniProtKB-EC"/>
</dbReference>
<dbReference type="GO" id="GO:0031418">
    <property type="term" value="F:L-ascorbic acid binding"/>
    <property type="evidence" value="ECO:0007669"/>
    <property type="project" value="InterPro"/>
</dbReference>
<dbReference type="AlphaFoldDB" id="A0A438GL94"/>
<keyword evidence="5" id="KW-0735">Signal-anchor</keyword>
<dbReference type="SMART" id="SM00702">
    <property type="entry name" value="P4Hc"/>
    <property type="match status" value="1"/>
</dbReference>
<sequence>MGEERRKANAKKTDWPLIKPKPNLQVTHLKDSHLFTVRGEGMEILRRVQNFFTSAESKAFVKIAESMGFTHQGSLGPTKGEAYRDNDRTSVNDPVLAYTIWQSGLNKLFSDIKIRGKVAVGLNPNIRFYRYKVGQRFGRHIDESVDLGEGKHTHYTLLIYLSGGSKQKTKGVQSNVGDSSSEPLVGGETVFYGSRNGIVAEVAPTEGMALLHIHGDMCMLHEARNVTKGIKLHRALALAKKAAFWFADVEKGTCTIGTWDAFKREIKRQFYMENVAYLARKNMKRLTSSIHEYVKEFSILMLEILNMMEEELLFNFMDNLQNWAEQELRRCGIQDLAMAMATMESLVEWEGKGSKGYIAVKEGSNKTSSDKDGKGKDKQKEFTLKTNCFYATVHTRHKTTLKRKTLNAMIKEKEREGDTHVGLMQLLKALKTKFVPKTPQTKGLMYVEAHVNDKPTKAMMDTAAAHNFVFVEEAKRLELHAFKKGG</sequence>
<evidence type="ECO:0000313" key="11">
    <source>
        <dbReference type="Proteomes" id="UP000288805"/>
    </source>
</evidence>
<accession>A0A438GL94</accession>
<reference evidence="10 11" key="1">
    <citation type="journal article" date="2018" name="PLoS Genet.">
        <title>Population sequencing reveals clonal diversity and ancestral inbreeding in the grapevine cultivar Chardonnay.</title>
        <authorList>
            <person name="Roach M.J."/>
            <person name="Johnson D.L."/>
            <person name="Bohlmann J."/>
            <person name="van Vuuren H.J."/>
            <person name="Jones S.J."/>
            <person name="Pretorius I.S."/>
            <person name="Schmidt S.A."/>
            <person name="Borneman A.R."/>
        </authorList>
    </citation>
    <scope>NUCLEOTIDE SEQUENCE [LARGE SCALE GENOMIC DNA]</scope>
    <source>
        <strain evidence="11">cv. Chardonnay</strain>
        <tissue evidence="10">Leaf</tissue>
    </source>
</reference>